<accession>A0A6N7W6B8</accession>
<dbReference type="InterPro" id="IPR011204">
    <property type="entry name" value="Virulence_RhuM-like"/>
</dbReference>
<sequence>MTNMVTSSSAEYLTFVAATGGDDSAIELRYEDENIWLTQKLMAKLYDVSIPTINAHLKTLVESGEIVPDSVIRKFLITAADGKKYNTKHYNLQAIIAVGFKVENPRAVQFRKWAGQIVKDYTIQGWTMDVERLKSGHMFTDDYFERQLELIRDIRASERKFYQKITDIYATAFDYDSNASTTRDFFALVQNKLHWATRRHTAAELIVDRADADKPHMGLTTWKTAPSGKIVKTDVTIAKNYLTDEELDFLNRIVSMYLDYAELQATRKVPMSMRDWATRLDGFLEFNEQEILTGPGKISHEQAKLHAETEFEKYRIIQDRLFISDFDRFLTLESAAEELNSDVEGADK</sequence>
<gene>
    <name evidence="1" type="ORF">FYJ24_08570</name>
</gene>
<comment type="caution">
    <text evidence="1">The sequence shown here is derived from an EMBL/GenBank/DDBJ whole genome shotgun (WGS) entry which is preliminary data.</text>
</comment>
<dbReference type="PIRSF" id="PIRSF015268">
    <property type="entry name" value="Virulence_RhuM"/>
    <property type="match status" value="1"/>
</dbReference>
<dbReference type="AlphaFoldDB" id="A0A6N7W6B8"/>
<evidence type="ECO:0000313" key="1">
    <source>
        <dbReference type="EMBL" id="MSS84815.1"/>
    </source>
</evidence>
<reference evidence="1 2" key="1">
    <citation type="submission" date="2019-08" db="EMBL/GenBank/DDBJ databases">
        <title>In-depth cultivation of the pig gut microbiome towards novel bacterial diversity and tailored functional studies.</title>
        <authorList>
            <person name="Wylensek D."/>
            <person name="Hitch T.C.A."/>
            <person name="Clavel T."/>
        </authorList>
    </citation>
    <scope>NUCLEOTIDE SEQUENCE [LARGE SCALE GENOMIC DNA]</scope>
    <source>
        <strain evidence="1 2">WB03_NA08</strain>
    </source>
</reference>
<dbReference type="RefSeq" id="WP_154545477.1">
    <property type="nucleotide sequence ID" value="NZ_VULO01000009.1"/>
</dbReference>
<keyword evidence="2" id="KW-1185">Reference proteome</keyword>
<dbReference type="Proteomes" id="UP000470875">
    <property type="component" value="Unassembled WGS sequence"/>
</dbReference>
<dbReference type="PANTHER" id="PTHR35810:SF1">
    <property type="entry name" value="CYTOPLASMIC PROTEIN"/>
    <property type="match status" value="1"/>
</dbReference>
<proteinExistence type="predicted"/>
<dbReference type="EMBL" id="VULO01000009">
    <property type="protein sequence ID" value="MSS84815.1"/>
    <property type="molecule type" value="Genomic_DNA"/>
</dbReference>
<evidence type="ECO:0000313" key="2">
    <source>
        <dbReference type="Proteomes" id="UP000470875"/>
    </source>
</evidence>
<organism evidence="1 2">
    <name type="scientific">Scrofimicrobium canadense</name>
    <dbReference type="NCBI Taxonomy" id="2652290"/>
    <lineage>
        <taxon>Bacteria</taxon>
        <taxon>Bacillati</taxon>
        <taxon>Actinomycetota</taxon>
        <taxon>Actinomycetes</taxon>
        <taxon>Actinomycetales</taxon>
        <taxon>Actinomycetaceae</taxon>
        <taxon>Scrofimicrobium</taxon>
    </lineage>
</organism>
<protein>
    <submittedName>
        <fullName evidence="1">Virulence RhuM family protein</fullName>
    </submittedName>
</protein>
<dbReference type="PANTHER" id="PTHR35810">
    <property type="entry name" value="CYTOPLASMIC PROTEIN-RELATED"/>
    <property type="match status" value="1"/>
</dbReference>
<dbReference type="Pfam" id="PF13310">
    <property type="entry name" value="Virulence_RhuM"/>
    <property type="match status" value="1"/>
</dbReference>
<name>A0A6N7W6B8_9ACTO</name>